<keyword evidence="1" id="KW-0677">Repeat</keyword>
<evidence type="ECO:0000259" key="5">
    <source>
        <dbReference type="SMART" id="SM00429"/>
    </source>
</evidence>
<evidence type="ECO:0000313" key="6">
    <source>
        <dbReference type="EMBL" id="KAF7724994.1"/>
    </source>
</evidence>
<dbReference type="OrthoDB" id="71307at2759"/>
<dbReference type="GO" id="GO:0010468">
    <property type="term" value="P:regulation of gene expression"/>
    <property type="evidence" value="ECO:0007669"/>
    <property type="project" value="TreeGrafter"/>
</dbReference>
<dbReference type="InterPro" id="IPR013783">
    <property type="entry name" value="Ig-like_fold"/>
</dbReference>
<dbReference type="EMBL" id="JABAYA010000106">
    <property type="protein sequence ID" value="KAF7724994.1"/>
    <property type="molecule type" value="Genomic_DNA"/>
</dbReference>
<dbReference type="Proteomes" id="UP000605846">
    <property type="component" value="Unassembled WGS sequence"/>
</dbReference>
<gene>
    <name evidence="6" type="primary">SPT23_1</name>
    <name evidence="6" type="ORF">EC973_000487</name>
</gene>
<evidence type="ECO:0000256" key="3">
    <source>
        <dbReference type="PROSITE-ProRule" id="PRU00023"/>
    </source>
</evidence>
<dbReference type="SMART" id="SM00429">
    <property type="entry name" value="IPT"/>
    <property type="match status" value="1"/>
</dbReference>
<dbReference type="PANTHER" id="PTHR24124:SF14">
    <property type="entry name" value="CHROMOSOME UNDETERMINED SCAFFOLD_25, WHOLE GENOME SHOTGUN SEQUENCE"/>
    <property type="match status" value="1"/>
</dbReference>
<feature type="region of interest" description="Disordered" evidence="4">
    <location>
        <begin position="413"/>
        <end position="441"/>
    </location>
</feature>
<dbReference type="Gene3D" id="2.60.40.10">
    <property type="entry name" value="Immunoglobulins"/>
    <property type="match status" value="1"/>
</dbReference>
<dbReference type="PROSITE" id="PS50088">
    <property type="entry name" value="ANK_REPEAT"/>
    <property type="match status" value="2"/>
</dbReference>
<feature type="repeat" description="ANK" evidence="3">
    <location>
        <begin position="465"/>
        <end position="497"/>
    </location>
</feature>
<dbReference type="SUPFAM" id="SSF81296">
    <property type="entry name" value="E set domains"/>
    <property type="match status" value="1"/>
</dbReference>
<protein>
    <submittedName>
        <fullName evidence="6">SPT3 Dosage dependent suppressor of Ty-induced promoter mutations-like protein</fullName>
    </submittedName>
</protein>
<organism evidence="6 7">
    <name type="scientific">Apophysomyces ossiformis</name>
    <dbReference type="NCBI Taxonomy" id="679940"/>
    <lineage>
        <taxon>Eukaryota</taxon>
        <taxon>Fungi</taxon>
        <taxon>Fungi incertae sedis</taxon>
        <taxon>Mucoromycota</taxon>
        <taxon>Mucoromycotina</taxon>
        <taxon>Mucoromycetes</taxon>
        <taxon>Mucorales</taxon>
        <taxon>Mucorineae</taxon>
        <taxon>Mucoraceae</taxon>
        <taxon>Apophysomyces</taxon>
    </lineage>
</organism>
<dbReference type="InterPro" id="IPR014756">
    <property type="entry name" value="Ig_E-set"/>
</dbReference>
<dbReference type="PROSITE" id="PS50297">
    <property type="entry name" value="ANK_REP_REGION"/>
    <property type="match status" value="2"/>
</dbReference>
<dbReference type="AlphaFoldDB" id="A0A8H7BUY4"/>
<feature type="repeat" description="ANK" evidence="3">
    <location>
        <begin position="498"/>
        <end position="530"/>
    </location>
</feature>
<dbReference type="InterPro" id="IPR002909">
    <property type="entry name" value="IPT_dom"/>
</dbReference>
<dbReference type="InterPro" id="IPR057962">
    <property type="entry name" value="SPT23_MGA2_DBD"/>
</dbReference>
<dbReference type="PANTHER" id="PTHR24124">
    <property type="entry name" value="ANKYRIN REPEAT FAMILY A"/>
    <property type="match status" value="1"/>
</dbReference>
<evidence type="ECO:0000256" key="1">
    <source>
        <dbReference type="ARBA" id="ARBA00022737"/>
    </source>
</evidence>
<dbReference type="InterPro" id="IPR002110">
    <property type="entry name" value="Ankyrin_rpt"/>
</dbReference>
<proteinExistence type="predicted"/>
<dbReference type="Gene3D" id="1.25.40.20">
    <property type="entry name" value="Ankyrin repeat-containing domain"/>
    <property type="match status" value="1"/>
</dbReference>
<dbReference type="CDD" id="cd00102">
    <property type="entry name" value="IPT"/>
    <property type="match status" value="1"/>
</dbReference>
<keyword evidence="7" id="KW-1185">Reference proteome</keyword>
<comment type="caution">
    <text evidence="6">The sequence shown here is derived from an EMBL/GenBank/DDBJ whole genome shotgun (WGS) entry which is preliminary data.</text>
</comment>
<dbReference type="InterPro" id="IPR036770">
    <property type="entry name" value="Ankyrin_rpt-contain_sf"/>
</dbReference>
<sequence>MSPLQIRILGVPENGAKSRVETQLKLCIQLLTEQGTKVNTWSHLRLAESMLARSKLRKSQQQKMLDGPTVGSLVSDEASILSLEAKVICASNPERQRKRADRSKEGRPRSGIDIPDIGPEHDRVLLFNCNPMVNFSSGDAILPTRITCYCRHHNEKIGFRVCFAMKDYQGNTVATGASPPIMITDDHKSSKKSRKRSRSEEPVTPAVSRRGSMTDTEPSSSSGVLSTSSSSSSLNMLHMSPLPPTPGEEHSFLSDLVALTAPRDTPDDTSWINRRRRRTTTDGQYTSEPVFYPQLERLVPSQGPTYGGIEVTVLGSGFYQGLTCLFGEHAAATVYWNPNTLVCILPPATNPGPVLVSFKEHPLVLESQDVALFTYYDASDQALLELALQVVGLKMTGKLHDAKQIAMRIVQGGDGQDRSIPSRTTPAHQQGQQQDPMHPVSASALEQQIIQALEDIPDVSHANLNGHTMLHLAVLLNYQHLVEALIRKSALLNAQDRNGLTPLHFACWKQMEGIARLLAGAGADPSIPSILGSPLELGLATLLTSAPSSIVLKRPARRRSSLKLHRFHSLDITKTDTSTPMDQNGLGLVQPKFDQRLYLFWLPLLLCKHIDA</sequence>
<dbReference type="GO" id="GO:0005634">
    <property type="term" value="C:nucleus"/>
    <property type="evidence" value="ECO:0007669"/>
    <property type="project" value="TreeGrafter"/>
</dbReference>
<feature type="compositionally biased region" description="Polar residues" evidence="4">
    <location>
        <begin position="419"/>
        <end position="435"/>
    </location>
</feature>
<reference evidence="6" key="1">
    <citation type="submission" date="2020-01" db="EMBL/GenBank/DDBJ databases">
        <title>Genome Sequencing of Three Apophysomyces-Like Fungal Strains Confirms a Novel Fungal Genus in the Mucoromycota with divergent Burkholderia-like Endosymbiotic Bacteria.</title>
        <authorList>
            <person name="Stajich J.E."/>
            <person name="Macias A.M."/>
            <person name="Carter-House D."/>
            <person name="Lovett B."/>
            <person name="Kasson L.R."/>
            <person name="Berry K."/>
            <person name="Grigoriev I."/>
            <person name="Chang Y."/>
            <person name="Spatafora J."/>
            <person name="Kasson M.T."/>
        </authorList>
    </citation>
    <scope>NUCLEOTIDE SEQUENCE</scope>
    <source>
        <strain evidence="6">NRRL A-21654</strain>
    </source>
</reference>
<feature type="compositionally biased region" description="Low complexity" evidence="4">
    <location>
        <begin position="218"/>
        <end position="240"/>
    </location>
</feature>
<feature type="region of interest" description="Disordered" evidence="4">
    <location>
        <begin position="93"/>
        <end position="116"/>
    </location>
</feature>
<feature type="domain" description="IPT/TIG" evidence="5">
    <location>
        <begin position="292"/>
        <end position="376"/>
    </location>
</feature>
<dbReference type="Pfam" id="PF01833">
    <property type="entry name" value="TIG"/>
    <property type="match status" value="1"/>
</dbReference>
<dbReference type="Pfam" id="PF12796">
    <property type="entry name" value="Ank_2"/>
    <property type="match status" value="1"/>
</dbReference>
<dbReference type="SMART" id="SM00248">
    <property type="entry name" value="ANK"/>
    <property type="match status" value="2"/>
</dbReference>
<evidence type="ECO:0000256" key="4">
    <source>
        <dbReference type="SAM" id="MobiDB-lite"/>
    </source>
</evidence>
<feature type="region of interest" description="Disordered" evidence="4">
    <location>
        <begin position="173"/>
        <end position="250"/>
    </location>
</feature>
<name>A0A8H7BUY4_9FUNG</name>
<dbReference type="Pfam" id="PF25603">
    <property type="entry name" value="SPT23_MGA2_DBD"/>
    <property type="match status" value="1"/>
</dbReference>
<evidence type="ECO:0000313" key="7">
    <source>
        <dbReference type="Proteomes" id="UP000605846"/>
    </source>
</evidence>
<evidence type="ECO:0000256" key="2">
    <source>
        <dbReference type="ARBA" id="ARBA00023043"/>
    </source>
</evidence>
<accession>A0A8H7BUY4</accession>
<keyword evidence="2 3" id="KW-0040">ANK repeat</keyword>
<dbReference type="SUPFAM" id="SSF48403">
    <property type="entry name" value="Ankyrin repeat"/>
    <property type="match status" value="1"/>
</dbReference>